<dbReference type="Proteomes" id="UP000620139">
    <property type="component" value="Unassembled WGS sequence"/>
</dbReference>
<dbReference type="Pfam" id="PF16137">
    <property type="entry name" value="DUF4845"/>
    <property type="match status" value="1"/>
</dbReference>
<organism evidence="2 3">
    <name type="scientific">Inhella gelatinilytica</name>
    <dbReference type="NCBI Taxonomy" id="2795030"/>
    <lineage>
        <taxon>Bacteria</taxon>
        <taxon>Pseudomonadati</taxon>
        <taxon>Pseudomonadota</taxon>
        <taxon>Betaproteobacteria</taxon>
        <taxon>Burkholderiales</taxon>
        <taxon>Sphaerotilaceae</taxon>
        <taxon>Inhella</taxon>
    </lineage>
</organism>
<gene>
    <name evidence="2" type="ORF">I7X43_10590</name>
</gene>
<reference evidence="2" key="1">
    <citation type="submission" date="2020-12" db="EMBL/GenBank/DDBJ databases">
        <title>The genome sequence of Inhella sp. 4Y17.</title>
        <authorList>
            <person name="Liu Y."/>
        </authorList>
    </citation>
    <scope>NUCLEOTIDE SEQUENCE</scope>
    <source>
        <strain evidence="2">4Y10</strain>
    </source>
</reference>
<name>A0A931NEJ5_9BURK</name>
<sequence>MRNSARAQRGLSLIGMLTVGVIVAFFFIVGAKVTPTLLEYQATKKAVTTIARNNPPTVAAARAEFDRIKAVEYSIQLNSSELDVSKDGDKVHISFAFQREIELGGPVYLLMKYQGQSE</sequence>
<keyword evidence="3" id="KW-1185">Reference proteome</keyword>
<protein>
    <submittedName>
        <fullName evidence="2">DUF4845 domain-containing protein</fullName>
    </submittedName>
</protein>
<keyword evidence="1" id="KW-1133">Transmembrane helix</keyword>
<evidence type="ECO:0000256" key="1">
    <source>
        <dbReference type="SAM" id="Phobius"/>
    </source>
</evidence>
<dbReference type="AlphaFoldDB" id="A0A931NEJ5"/>
<dbReference type="InterPro" id="IPR032314">
    <property type="entry name" value="DUF4845"/>
</dbReference>
<accession>A0A931NEJ5</accession>
<dbReference type="EMBL" id="JAEDAL010000004">
    <property type="protein sequence ID" value="MBH9553295.1"/>
    <property type="molecule type" value="Genomic_DNA"/>
</dbReference>
<comment type="caution">
    <text evidence="2">The sequence shown here is derived from an EMBL/GenBank/DDBJ whole genome shotgun (WGS) entry which is preliminary data.</text>
</comment>
<evidence type="ECO:0000313" key="2">
    <source>
        <dbReference type="EMBL" id="MBH9553295.1"/>
    </source>
</evidence>
<dbReference type="RefSeq" id="WP_198100898.1">
    <property type="nucleotide sequence ID" value="NZ_JAEDAL010000004.1"/>
</dbReference>
<proteinExistence type="predicted"/>
<evidence type="ECO:0000313" key="3">
    <source>
        <dbReference type="Proteomes" id="UP000620139"/>
    </source>
</evidence>
<keyword evidence="1" id="KW-0472">Membrane</keyword>
<feature type="transmembrane region" description="Helical" evidence="1">
    <location>
        <begin position="12"/>
        <end position="31"/>
    </location>
</feature>
<keyword evidence="1" id="KW-0812">Transmembrane</keyword>